<organism evidence="2 3">
    <name type="scientific">Friedmanniella luteola</name>
    <dbReference type="NCBI Taxonomy" id="546871"/>
    <lineage>
        <taxon>Bacteria</taxon>
        <taxon>Bacillati</taxon>
        <taxon>Actinomycetota</taxon>
        <taxon>Actinomycetes</taxon>
        <taxon>Propionibacteriales</taxon>
        <taxon>Nocardioidaceae</taxon>
        <taxon>Friedmanniella</taxon>
    </lineage>
</organism>
<gene>
    <name evidence="2" type="ORF">SAMN04488543_0643</name>
</gene>
<proteinExistence type="predicted"/>
<dbReference type="InterPro" id="IPR012312">
    <property type="entry name" value="Hemerythrin-like"/>
</dbReference>
<dbReference type="RefSeq" id="WP_091410084.1">
    <property type="nucleotide sequence ID" value="NZ_LT629749.1"/>
</dbReference>
<name>A0A1H1MIZ9_9ACTN</name>
<evidence type="ECO:0000313" key="3">
    <source>
        <dbReference type="Proteomes" id="UP000199092"/>
    </source>
</evidence>
<dbReference type="OrthoDB" id="5197650at2"/>
<dbReference type="CDD" id="cd12108">
    <property type="entry name" value="Hr-like"/>
    <property type="match status" value="1"/>
</dbReference>
<evidence type="ECO:0000259" key="1">
    <source>
        <dbReference type="Pfam" id="PF01814"/>
    </source>
</evidence>
<protein>
    <submittedName>
        <fullName evidence="2">Hemerythrin HHE cation binding domain-containing protein</fullName>
    </submittedName>
</protein>
<feature type="domain" description="Hemerythrin-like" evidence="1">
    <location>
        <begin position="13"/>
        <end position="136"/>
    </location>
</feature>
<reference evidence="2 3" key="1">
    <citation type="submission" date="2016-10" db="EMBL/GenBank/DDBJ databases">
        <authorList>
            <person name="de Groot N.N."/>
        </authorList>
    </citation>
    <scope>NUCLEOTIDE SEQUENCE [LARGE SCALE GENOMIC DNA]</scope>
    <source>
        <strain evidence="2 3">DSM 21741</strain>
    </source>
</reference>
<dbReference type="Pfam" id="PF01814">
    <property type="entry name" value="Hemerythrin"/>
    <property type="match status" value="1"/>
</dbReference>
<dbReference type="EMBL" id="LT629749">
    <property type="protein sequence ID" value="SDR86345.1"/>
    <property type="molecule type" value="Genomic_DNA"/>
</dbReference>
<accession>A0A1H1MIZ9</accession>
<dbReference type="Proteomes" id="UP000199092">
    <property type="component" value="Chromosome I"/>
</dbReference>
<dbReference type="Gene3D" id="1.20.120.520">
    <property type="entry name" value="nmb1532 protein domain like"/>
    <property type="match status" value="1"/>
</dbReference>
<keyword evidence="3" id="KW-1185">Reference proteome</keyword>
<evidence type="ECO:0000313" key="2">
    <source>
        <dbReference type="EMBL" id="SDR86345.1"/>
    </source>
</evidence>
<sequence length="219" mass="23872">MATSHPQMSMNKTIHRAVRRDLVRFRQALDAFVDGDRERAAALHRAWENFDAQLTDHHEGEHAVAWPALDAVGVTRSTLETFDAEHEAMAADLATARDAMARLSSSASRSDADDAAAALGRLQRTTVTHLDHEEAETEGLLTQRAGDPAMKTMSARFSRRSSPAKAGTFFAWVQDGASAEERTALRANVPAPVLTVLGGLFGRRYRREVAPVWHGSSGA</sequence>
<dbReference type="AlphaFoldDB" id="A0A1H1MIZ9"/>
<dbReference type="STRING" id="546871.SAMN04488543_0643"/>